<name>A0A8D2LNP4_VARKO</name>
<evidence type="ECO:0000256" key="11">
    <source>
        <dbReference type="SAM" id="Coils"/>
    </source>
</evidence>
<dbReference type="SUPFAM" id="SSF52540">
    <property type="entry name" value="P-loop containing nucleoside triphosphate hydrolases"/>
    <property type="match status" value="1"/>
</dbReference>
<evidence type="ECO:0000256" key="5">
    <source>
        <dbReference type="ARBA" id="ARBA00022840"/>
    </source>
</evidence>
<dbReference type="Pfam" id="PF00225">
    <property type="entry name" value="Kinesin"/>
    <property type="match status" value="1"/>
</dbReference>
<evidence type="ECO:0000256" key="10">
    <source>
        <dbReference type="RuleBase" id="RU000394"/>
    </source>
</evidence>
<dbReference type="Proteomes" id="UP000694545">
    <property type="component" value="Unplaced"/>
</dbReference>
<dbReference type="InterPro" id="IPR001752">
    <property type="entry name" value="Kinesin_motor_dom"/>
</dbReference>
<organism evidence="13 14">
    <name type="scientific">Varanus komodoensis</name>
    <name type="common">Komodo dragon</name>
    <dbReference type="NCBI Taxonomy" id="61221"/>
    <lineage>
        <taxon>Eukaryota</taxon>
        <taxon>Metazoa</taxon>
        <taxon>Chordata</taxon>
        <taxon>Craniata</taxon>
        <taxon>Vertebrata</taxon>
        <taxon>Euteleostomi</taxon>
        <taxon>Lepidosauria</taxon>
        <taxon>Squamata</taxon>
        <taxon>Bifurcata</taxon>
        <taxon>Unidentata</taxon>
        <taxon>Episquamata</taxon>
        <taxon>Toxicofera</taxon>
        <taxon>Anguimorpha</taxon>
        <taxon>Paleoanguimorpha</taxon>
        <taxon>Varanoidea</taxon>
        <taxon>Varanidae</taxon>
        <taxon>Varanus</taxon>
    </lineage>
</organism>
<evidence type="ECO:0000256" key="3">
    <source>
        <dbReference type="ARBA" id="ARBA00022701"/>
    </source>
</evidence>
<evidence type="ECO:0000313" key="13">
    <source>
        <dbReference type="Ensembl" id="ENSVKKP00000025250.1"/>
    </source>
</evidence>
<comment type="similarity">
    <text evidence="9 10">Belongs to the TRAFAC class myosin-kinesin ATPase superfamily. Kinesin family.</text>
</comment>
<dbReference type="CDD" id="cd01369">
    <property type="entry name" value="KISc_KHC_KIF5"/>
    <property type="match status" value="1"/>
</dbReference>
<dbReference type="GO" id="GO:0008017">
    <property type="term" value="F:microtubule binding"/>
    <property type="evidence" value="ECO:0007669"/>
    <property type="project" value="InterPro"/>
</dbReference>
<keyword evidence="4 9" id="KW-0547">Nucleotide-binding</keyword>
<keyword evidence="8" id="KW-0206">Cytoskeleton</keyword>
<dbReference type="InterPro" id="IPR036961">
    <property type="entry name" value="Kinesin_motor_dom_sf"/>
</dbReference>
<gene>
    <name evidence="13" type="primary">KIF5C</name>
</gene>
<keyword evidence="2" id="KW-0963">Cytoplasm</keyword>
<dbReference type="PANTHER" id="PTHR47968:SF70">
    <property type="entry name" value="KINESIN HEAVY CHAIN ISOFORM 5C"/>
    <property type="match status" value="1"/>
</dbReference>
<dbReference type="InterPro" id="IPR059182">
    <property type="entry name" value="Khc_C"/>
</dbReference>
<evidence type="ECO:0000256" key="4">
    <source>
        <dbReference type="ARBA" id="ARBA00022741"/>
    </source>
</evidence>
<feature type="coiled-coil region" evidence="11">
    <location>
        <begin position="332"/>
        <end position="480"/>
    </location>
</feature>
<evidence type="ECO:0000313" key="14">
    <source>
        <dbReference type="Proteomes" id="UP000694545"/>
    </source>
</evidence>
<comment type="subcellular location">
    <subcellularLocation>
        <location evidence="1">Cytoplasm</location>
        <location evidence="1">Cytoskeleton</location>
    </subcellularLocation>
</comment>
<evidence type="ECO:0000256" key="6">
    <source>
        <dbReference type="ARBA" id="ARBA00023054"/>
    </source>
</evidence>
<dbReference type="Ensembl" id="ENSVKKT00000025862.1">
    <property type="protein sequence ID" value="ENSVKKP00000025250.1"/>
    <property type="gene ID" value="ENSVKKG00000005842.1"/>
</dbReference>
<keyword evidence="14" id="KW-1185">Reference proteome</keyword>
<evidence type="ECO:0000256" key="7">
    <source>
        <dbReference type="ARBA" id="ARBA00023175"/>
    </source>
</evidence>
<dbReference type="InterPro" id="IPR019821">
    <property type="entry name" value="Kinesin_motor_CS"/>
</dbReference>
<feature type="domain" description="Kinesin motor" evidence="12">
    <location>
        <begin position="8"/>
        <end position="327"/>
    </location>
</feature>
<proteinExistence type="inferred from homology"/>
<dbReference type="PRINTS" id="PR00380">
    <property type="entry name" value="KINESINHEAVY"/>
</dbReference>
<reference evidence="13" key="1">
    <citation type="submission" date="2025-08" db="UniProtKB">
        <authorList>
            <consortium name="Ensembl"/>
        </authorList>
    </citation>
    <scope>IDENTIFICATION</scope>
</reference>
<feature type="coiled-coil region" evidence="11">
    <location>
        <begin position="530"/>
        <end position="689"/>
    </location>
</feature>
<dbReference type="Gene3D" id="6.10.250.1590">
    <property type="match status" value="1"/>
</dbReference>
<dbReference type="InterPro" id="IPR027417">
    <property type="entry name" value="P-loop_NTPase"/>
</dbReference>
<dbReference type="CDD" id="cd23649">
    <property type="entry name" value="Khc_CBD_cc"/>
    <property type="match status" value="1"/>
</dbReference>
<keyword evidence="6 11" id="KW-0175">Coiled coil</keyword>
<evidence type="ECO:0000256" key="2">
    <source>
        <dbReference type="ARBA" id="ARBA00022490"/>
    </source>
</evidence>
<accession>A0A8D2LNP4</accession>
<dbReference type="GO" id="GO:0005524">
    <property type="term" value="F:ATP binding"/>
    <property type="evidence" value="ECO:0007669"/>
    <property type="project" value="UniProtKB-UniRule"/>
</dbReference>
<feature type="coiled-coil region" evidence="11">
    <location>
        <begin position="739"/>
        <end position="826"/>
    </location>
</feature>
<dbReference type="GO" id="GO:0007018">
    <property type="term" value="P:microtubule-based movement"/>
    <property type="evidence" value="ECO:0007669"/>
    <property type="project" value="InterPro"/>
</dbReference>
<sequence length="889" mass="102354">MADPAECSIKVMCRFRPLNEAEILRGDKFIPKFKGEDTVVIGQGKPYVFDRVLPSNTTQEQVYNACAKQIVKDVLEGYNGTIFAYGQTSSGKTHTMEGKLHDPQLMGIIPRIAHDIFDHIYSMDENLEFHIKVSYFEIYLDKIRDLLDVSKTNLAVHEDKNRVPYVKGCTERFVSSPEEVMDVIDEGKTNRHVAVTNMNEHSSRSHSIFLINIKQENVETEKKLSGKLYLVDLAGSEKVSKTGAEGSVLDEAKNINKSLSALGNVISALAEGTKTHVPYRDSKMTRILQDSLGGNCRTTIVICCSPSIFNEAETKSTLMFGQRAKTIKNTVSVNLELTAEEWKKKYEKEKEKNKTLKNVIQHLEMELNRNKNATFYLLQDDEINQQSQLAEKLKQQMLDQDELLASTRRDYEKIQEELTRLQIENEAAKEEVKEVLQALEELAVNYDQKSQEVEDKMRTNEQLAEELSQKTTALTTTQRELGQLQELSNHQKKRATEILNLLLKDLGEIGGIIGTNDVKTEEFTMARLYISKMKSEVKSLVNRSKQLESAQTDSNRKINASERELAACQLLISQHEAKIKSLTEYMQNMEQKRRQLEESQDSLNEELAKLHAQDKEKEHLTLLQDAEEMKKTLEQQMESHREVHQKQLSRLRDEIEEKQKVIDEIRDMNQKLQLEQEKLSSDYEKLKVEDQEHNILFLKIYLQARELQTLHNLRRLFVQDLTTRVKKSVELDSDDGGGSAAQKQKISFLENNLEQLTKVHKQLVRDNADLRCELPKLEKRLRATAERVKALESALKEAKENAMRDRKRYQQEVDRIKEAVRAKNMARRAHSAQIEYYHYSTSGSLIATFQAVPPLYTLRQTQSETQASNIISWHCSFTQASWSVQNFKF</sequence>
<protein>
    <recommendedName>
        <fullName evidence="10">Kinesin-like protein</fullName>
    </recommendedName>
</protein>
<evidence type="ECO:0000256" key="9">
    <source>
        <dbReference type="PROSITE-ProRule" id="PRU00283"/>
    </source>
</evidence>
<dbReference type="Gene3D" id="3.40.850.10">
    <property type="entry name" value="Kinesin motor domain"/>
    <property type="match status" value="1"/>
</dbReference>
<evidence type="ECO:0000256" key="8">
    <source>
        <dbReference type="ARBA" id="ARBA00023212"/>
    </source>
</evidence>
<dbReference type="SMART" id="SM00129">
    <property type="entry name" value="KISc"/>
    <property type="match status" value="1"/>
</dbReference>
<keyword evidence="3 10" id="KW-0493">Microtubule</keyword>
<feature type="binding site" evidence="9">
    <location>
        <begin position="86"/>
        <end position="93"/>
    </location>
    <ligand>
        <name>ATP</name>
        <dbReference type="ChEBI" id="CHEBI:30616"/>
    </ligand>
</feature>
<dbReference type="GO" id="GO:0003777">
    <property type="term" value="F:microtubule motor activity"/>
    <property type="evidence" value="ECO:0007669"/>
    <property type="project" value="InterPro"/>
</dbReference>
<dbReference type="InterPro" id="IPR027640">
    <property type="entry name" value="Kinesin-like_fam"/>
</dbReference>
<reference evidence="13" key="2">
    <citation type="submission" date="2025-09" db="UniProtKB">
        <authorList>
            <consortium name="Ensembl"/>
        </authorList>
    </citation>
    <scope>IDENTIFICATION</scope>
</reference>
<keyword evidence="7 9" id="KW-0505">Motor protein</keyword>
<dbReference type="PROSITE" id="PS50067">
    <property type="entry name" value="KINESIN_MOTOR_2"/>
    <property type="match status" value="1"/>
</dbReference>
<keyword evidence="5 9" id="KW-0067">ATP-binding</keyword>
<dbReference type="GO" id="GO:0005874">
    <property type="term" value="C:microtubule"/>
    <property type="evidence" value="ECO:0007669"/>
    <property type="project" value="UniProtKB-KW"/>
</dbReference>
<dbReference type="FunFam" id="3.40.850.10:FF:000009">
    <property type="entry name" value="Kinesin-like protein"/>
    <property type="match status" value="1"/>
</dbReference>
<evidence type="ECO:0000259" key="12">
    <source>
        <dbReference type="PROSITE" id="PS50067"/>
    </source>
</evidence>
<evidence type="ECO:0000256" key="1">
    <source>
        <dbReference type="ARBA" id="ARBA00004245"/>
    </source>
</evidence>
<dbReference type="PROSITE" id="PS00411">
    <property type="entry name" value="KINESIN_MOTOR_1"/>
    <property type="match status" value="1"/>
</dbReference>
<dbReference type="AlphaFoldDB" id="A0A8D2LNP4"/>
<dbReference type="PANTHER" id="PTHR47968">
    <property type="entry name" value="CENTROMERE PROTEIN E"/>
    <property type="match status" value="1"/>
</dbReference>